<accession>A0A3S2WC32</accession>
<name>A0A3S2WC32_9ACTN</name>
<dbReference type="Pfam" id="PF00106">
    <property type="entry name" value="adh_short"/>
    <property type="match status" value="1"/>
</dbReference>
<proteinExistence type="inferred from homology"/>
<protein>
    <submittedName>
        <fullName evidence="3">SDR family NAD(P)-dependent oxidoreductase</fullName>
    </submittedName>
</protein>
<organism evidence="3 4">
    <name type="scientific">Streptomyces antnestii</name>
    <dbReference type="NCBI Taxonomy" id="2494256"/>
    <lineage>
        <taxon>Bacteria</taxon>
        <taxon>Bacillati</taxon>
        <taxon>Actinomycetota</taxon>
        <taxon>Actinomycetes</taxon>
        <taxon>Kitasatosporales</taxon>
        <taxon>Streptomycetaceae</taxon>
        <taxon>Streptomyces</taxon>
    </lineage>
</organism>
<dbReference type="PANTHER" id="PTHR44147">
    <property type="entry name" value="DEHYDROGENASE/REDUCTASE SDR FAMILY MEMBER 1"/>
    <property type="match status" value="1"/>
</dbReference>
<evidence type="ECO:0000256" key="1">
    <source>
        <dbReference type="RuleBase" id="RU000363"/>
    </source>
</evidence>
<dbReference type="PANTHER" id="PTHR44147:SF2">
    <property type="entry name" value="DEHYDROGENASE_REDUCTASE SDR FAMILY MEMBER 1"/>
    <property type="match status" value="1"/>
</dbReference>
<dbReference type="InterPro" id="IPR002347">
    <property type="entry name" value="SDR_fam"/>
</dbReference>
<dbReference type="EMBL" id="RZYA01000019">
    <property type="protein sequence ID" value="RVU18893.1"/>
    <property type="molecule type" value="Genomic_DNA"/>
</dbReference>
<dbReference type="AlphaFoldDB" id="A0A3S2WC32"/>
<dbReference type="SUPFAM" id="SSF51735">
    <property type="entry name" value="NAD(P)-binding Rossmann-fold domains"/>
    <property type="match status" value="1"/>
</dbReference>
<dbReference type="OrthoDB" id="63584at2"/>
<comment type="similarity">
    <text evidence="1">Belongs to the short-chain dehydrogenases/reductases (SDR) family.</text>
</comment>
<comment type="caution">
    <text evidence="3">The sequence shown here is derived from an EMBL/GenBank/DDBJ whole genome shotgun (WGS) entry which is preliminary data.</text>
</comment>
<gene>
    <name evidence="3" type="ORF">EOT10_30765</name>
</gene>
<dbReference type="PRINTS" id="PR00080">
    <property type="entry name" value="SDRFAMILY"/>
</dbReference>
<sequence>MAPGQAPLPLLVVADPPAAQGIRRRRGSTPVTDETASRVALVTGTGKGVGRGIATALGAHAWTVYVTGRGEPGPGSPQAETVRRIDEAGGEGVAVRCDHRDDTQVEALIERITAERGRLDLLVNNVWAAPDGMAGFDEPFWTRPVSDWEPLVGIGLRAHYVASVHAARHMVARGSGLIVNISSFGARAPLHSVLYGISKAGLDKMAADMGYELASTGVSALSLWPGLVRTDGLVEAGVEEVAGFKLADAESPEFVGSVIARLTDDPQLSERSGHTYVVAELAEEYGVTEPDGRRATSHRAAFGGGPLY</sequence>
<dbReference type="Proteomes" id="UP000283128">
    <property type="component" value="Unassembled WGS sequence"/>
</dbReference>
<evidence type="ECO:0000313" key="4">
    <source>
        <dbReference type="Proteomes" id="UP000283128"/>
    </source>
</evidence>
<feature type="region of interest" description="Disordered" evidence="2">
    <location>
        <begin position="288"/>
        <end position="308"/>
    </location>
</feature>
<dbReference type="Gene3D" id="3.40.50.720">
    <property type="entry name" value="NAD(P)-binding Rossmann-like Domain"/>
    <property type="match status" value="1"/>
</dbReference>
<dbReference type="PRINTS" id="PR00081">
    <property type="entry name" value="GDHRDH"/>
</dbReference>
<reference evidence="3 4" key="1">
    <citation type="submission" date="2019-01" db="EMBL/GenBank/DDBJ databases">
        <title>Genome sequences of Streptomyces and Rhizobium isolates collected from root and soil.</title>
        <authorList>
            <person name="Chhettri S."/>
            <person name="Sevigny J.L."/>
            <person name="Sen A."/>
            <person name="Ennis N."/>
            <person name="Tisa L."/>
        </authorList>
    </citation>
    <scope>NUCLEOTIDE SEQUENCE [LARGE SCALE GENOMIC DNA]</scope>
    <source>
        <strain evidence="3 4">San01</strain>
    </source>
</reference>
<dbReference type="InterPro" id="IPR036291">
    <property type="entry name" value="NAD(P)-bd_dom_sf"/>
</dbReference>
<keyword evidence="4" id="KW-1185">Reference proteome</keyword>
<evidence type="ECO:0000256" key="2">
    <source>
        <dbReference type="SAM" id="MobiDB-lite"/>
    </source>
</evidence>
<evidence type="ECO:0000313" key="3">
    <source>
        <dbReference type="EMBL" id="RVU18893.1"/>
    </source>
</evidence>